<dbReference type="Gene3D" id="3.40.50.1860">
    <property type="match status" value="2"/>
</dbReference>
<dbReference type="Proteomes" id="UP001595526">
    <property type="component" value="Unassembled WGS sequence"/>
</dbReference>
<dbReference type="PROSITE" id="PS00924">
    <property type="entry name" value="ASP_GLU_RACEMASE_2"/>
    <property type="match status" value="1"/>
</dbReference>
<dbReference type="InterPro" id="IPR001920">
    <property type="entry name" value="Asp/Glu_race"/>
</dbReference>
<dbReference type="PANTHER" id="PTHR21198:SF3">
    <property type="entry name" value="GLUTAMATE RACEMASE"/>
    <property type="match status" value="1"/>
</dbReference>
<gene>
    <name evidence="2" type="ORF">ACFOET_01960</name>
</gene>
<proteinExistence type="predicted"/>
<sequence>MMSFIHSIMKIYVGNSFGLLATFFLFSGCSEYKKDKGQTAETEAPAPIEQAILTDTSSFYYIDFSRYRANDAELPIGVFDSGTGGLTVLDALVRFDDYNNESRTAGKDGKPDFSKERFIYLADQANMPYGNYHSEQKSALLVEHIIKDVHFLLADRYYPNASSTHPAGTKQQVKAIVIACNTATAYGKENIEAFIRRTGIGIPVIGVIDAGARGALDAFAPDESGSVGVFATVGTIASNGYENTLMRIKEERGYTGNVQVFNQGGHGVAEAVDEEPDFIDHQANAPRDNYRGPALDNPSYRIVKALMDVYGFDFNDQHMLCDGKSAMDCNILQLNSTENYVRYHLVSLLERMRKQKDAQPMKALLLGCTHYPYLTREIRQVLGELYDFQRDGAHVYRHLLHKDIHIIDPAENVAQELHMYLADNAMFNPSGNMADSEFFISVPNMHNPNVKTDQQGRFTYEYKYGRTAGEIQEYVKVVPFDEANISGETVERMQAAIPETFRLIKALRSEAPSGR</sequence>
<evidence type="ECO:0000256" key="1">
    <source>
        <dbReference type="ARBA" id="ARBA00023235"/>
    </source>
</evidence>
<name>A0ABV7JE48_9SPHI</name>
<accession>A0ABV7JE48</accession>
<evidence type="ECO:0000313" key="2">
    <source>
        <dbReference type="EMBL" id="MFC3196369.1"/>
    </source>
</evidence>
<dbReference type="InterPro" id="IPR033134">
    <property type="entry name" value="Asp/Glu_racemase_AS_2"/>
</dbReference>
<reference evidence="3" key="1">
    <citation type="journal article" date="2019" name="Int. J. Syst. Evol. Microbiol.">
        <title>The Global Catalogue of Microorganisms (GCM) 10K type strain sequencing project: providing services to taxonomists for standard genome sequencing and annotation.</title>
        <authorList>
            <consortium name="The Broad Institute Genomics Platform"/>
            <consortium name="The Broad Institute Genome Sequencing Center for Infectious Disease"/>
            <person name="Wu L."/>
            <person name="Ma J."/>
        </authorList>
    </citation>
    <scope>NUCLEOTIDE SEQUENCE [LARGE SCALE GENOMIC DNA]</scope>
    <source>
        <strain evidence="3">KCTC 52416</strain>
    </source>
</reference>
<dbReference type="SUPFAM" id="SSF53681">
    <property type="entry name" value="Aspartate/glutamate racemase"/>
    <property type="match status" value="2"/>
</dbReference>
<comment type="caution">
    <text evidence="2">The sequence shown here is derived from an EMBL/GenBank/DDBJ whole genome shotgun (WGS) entry which is preliminary data.</text>
</comment>
<dbReference type="EMBL" id="JBHRTA010000008">
    <property type="protein sequence ID" value="MFC3196369.1"/>
    <property type="molecule type" value="Genomic_DNA"/>
</dbReference>
<protein>
    <submittedName>
        <fullName evidence="2">Glutamate racemase</fullName>
    </submittedName>
</protein>
<keyword evidence="1" id="KW-0413">Isomerase</keyword>
<dbReference type="PROSITE" id="PS00923">
    <property type="entry name" value="ASP_GLU_RACEMASE_1"/>
    <property type="match status" value="1"/>
</dbReference>
<keyword evidence="3" id="KW-1185">Reference proteome</keyword>
<organism evidence="2 3">
    <name type="scientific">Parapedobacter deserti</name>
    <dbReference type="NCBI Taxonomy" id="1912957"/>
    <lineage>
        <taxon>Bacteria</taxon>
        <taxon>Pseudomonadati</taxon>
        <taxon>Bacteroidota</taxon>
        <taxon>Sphingobacteriia</taxon>
        <taxon>Sphingobacteriales</taxon>
        <taxon>Sphingobacteriaceae</taxon>
        <taxon>Parapedobacter</taxon>
    </lineage>
</organism>
<dbReference type="PANTHER" id="PTHR21198">
    <property type="entry name" value="GLUTAMATE RACEMASE"/>
    <property type="match status" value="1"/>
</dbReference>
<dbReference type="InterPro" id="IPR018187">
    <property type="entry name" value="Asp/Glu_racemase_AS_1"/>
</dbReference>
<evidence type="ECO:0000313" key="3">
    <source>
        <dbReference type="Proteomes" id="UP001595526"/>
    </source>
</evidence>